<feature type="signal peptide" evidence="1">
    <location>
        <begin position="1"/>
        <end position="22"/>
    </location>
</feature>
<dbReference type="Proteomes" id="UP000320762">
    <property type="component" value="Unassembled WGS sequence"/>
</dbReference>
<feature type="chain" id="PRO_5022125242" evidence="1">
    <location>
        <begin position="23"/>
        <end position="61"/>
    </location>
</feature>
<organism evidence="2 3">
    <name type="scientific">Schizophyllum amplum</name>
    <dbReference type="NCBI Taxonomy" id="97359"/>
    <lineage>
        <taxon>Eukaryota</taxon>
        <taxon>Fungi</taxon>
        <taxon>Dikarya</taxon>
        <taxon>Basidiomycota</taxon>
        <taxon>Agaricomycotina</taxon>
        <taxon>Agaricomycetes</taxon>
        <taxon>Agaricomycetidae</taxon>
        <taxon>Agaricales</taxon>
        <taxon>Schizophyllaceae</taxon>
        <taxon>Schizophyllum</taxon>
    </lineage>
</organism>
<dbReference type="EMBL" id="VDMD01000009">
    <property type="protein sequence ID" value="TRM63591.1"/>
    <property type="molecule type" value="Genomic_DNA"/>
</dbReference>
<accession>A0A550CFL3</accession>
<name>A0A550CFL3_9AGAR</name>
<proteinExistence type="predicted"/>
<keyword evidence="1" id="KW-0732">Signal</keyword>
<evidence type="ECO:0000256" key="1">
    <source>
        <dbReference type="SAM" id="SignalP"/>
    </source>
</evidence>
<protein>
    <submittedName>
        <fullName evidence="2">Uncharacterized protein</fullName>
    </submittedName>
</protein>
<reference evidence="2 3" key="1">
    <citation type="journal article" date="2019" name="New Phytol.">
        <title>Comparative genomics reveals unique wood-decay strategies and fruiting body development in the Schizophyllaceae.</title>
        <authorList>
            <person name="Almasi E."/>
            <person name="Sahu N."/>
            <person name="Krizsan K."/>
            <person name="Balint B."/>
            <person name="Kovacs G.M."/>
            <person name="Kiss B."/>
            <person name="Cseklye J."/>
            <person name="Drula E."/>
            <person name="Henrissat B."/>
            <person name="Nagy I."/>
            <person name="Chovatia M."/>
            <person name="Adam C."/>
            <person name="LaButti K."/>
            <person name="Lipzen A."/>
            <person name="Riley R."/>
            <person name="Grigoriev I.V."/>
            <person name="Nagy L.G."/>
        </authorList>
    </citation>
    <scope>NUCLEOTIDE SEQUENCE [LARGE SCALE GENOMIC DNA]</scope>
    <source>
        <strain evidence="2 3">NL-1724</strain>
    </source>
</reference>
<comment type="caution">
    <text evidence="2">The sequence shown here is derived from an EMBL/GenBank/DDBJ whole genome shotgun (WGS) entry which is preliminary data.</text>
</comment>
<keyword evidence="3" id="KW-1185">Reference proteome</keyword>
<gene>
    <name evidence="2" type="ORF">BD626DRAFT_494756</name>
</gene>
<sequence length="61" mass="7215">MLWKRDWRLFLKICLLSRKVSASHQRRSCGLKLPYVMCRPCLQEVPKTSSESQRPLGLRAR</sequence>
<dbReference type="AlphaFoldDB" id="A0A550CFL3"/>
<evidence type="ECO:0000313" key="2">
    <source>
        <dbReference type="EMBL" id="TRM63591.1"/>
    </source>
</evidence>
<evidence type="ECO:0000313" key="3">
    <source>
        <dbReference type="Proteomes" id="UP000320762"/>
    </source>
</evidence>